<feature type="domain" description="eRF1/Pelota-like N-terminal" evidence="1">
    <location>
        <begin position="6"/>
        <end position="107"/>
    </location>
</feature>
<evidence type="ECO:0000313" key="2">
    <source>
        <dbReference type="EMBL" id="KAF0695529.1"/>
    </source>
</evidence>
<dbReference type="GO" id="GO:0003747">
    <property type="term" value="F:translation release factor activity"/>
    <property type="evidence" value="ECO:0007669"/>
    <property type="project" value="InterPro"/>
</dbReference>
<proteinExistence type="predicted"/>
<dbReference type="InterPro" id="IPR004403">
    <property type="entry name" value="Peptide_chain-rel_eRF1/aRF1"/>
</dbReference>
<dbReference type="AlphaFoldDB" id="A0A485L0X4"/>
<dbReference type="InterPro" id="IPR005140">
    <property type="entry name" value="eRF1_Pelota-like_N"/>
</dbReference>
<protein>
    <submittedName>
        <fullName evidence="3">Aste57867_13671 protein</fullName>
    </submittedName>
</protein>
<reference evidence="2" key="2">
    <citation type="submission" date="2019-06" db="EMBL/GenBank/DDBJ databases">
        <title>Genomics analysis of Aphanomyces spp. identifies a new class of oomycete effector associated with host adaptation.</title>
        <authorList>
            <person name="Gaulin E."/>
        </authorList>
    </citation>
    <scope>NUCLEOTIDE SEQUENCE</scope>
    <source>
        <strain evidence="2">CBS 578.67</strain>
    </source>
</reference>
<dbReference type="EMBL" id="CAADRA010005494">
    <property type="protein sequence ID" value="VFT90505.1"/>
    <property type="molecule type" value="Genomic_DNA"/>
</dbReference>
<evidence type="ECO:0000313" key="4">
    <source>
        <dbReference type="Proteomes" id="UP000332933"/>
    </source>
</evidence>
<dbReference type="Pfam" id="PF03463">
    <property type="entry name" value="eRF1_1"/>
    <property type="match status" value="1"/>
</dbReference>
<accession>A0A485L0X4</accession>
<evidence type="ECO:0000313" key="3">
    <source>
        <dbReference type="EMBL" id="VFT90505.1"/>
    </source>
</evidence>
<dbReference type="Proteomes" id="UP000332933">
    <property type="component" value="Unassembled WGS sequence"/>
</dbReference>
<dbReference type="EMBL" id="VJMH01005473">
    <property type="protein sequence ID" value="KAF0695529.1"/>
    <property type="molecule type" value="Genomic_DNA"/>
</dbReference>
<dbReference type="SMART" id="SM01194">
    <property type="entry name" value="eRF1_1"/>
    <property type="match status" value="1"/>
</dbReference>
<name>A0A485L0X4_9STRA</name>
<evidence type="ECO:0000259" key="1">
    <source>
        <dbReference type="SMART" id="SM01194"/>
    </source>
</evidence>
<dbReference type="InterPro" id="IPR024049">
    <property type="entry name" value="eRF1_1_sf"/>
</dbReference>
<dbReference type="PANTHER" id="PTHR10113">
    <property type="entry name" value="PEPTIDE CHAIN RELEASE FACTOR SUBUNIT 1"/>
    <property type="match status" value="1"/>
</dbReference>
<keyword evidence="4" id="KW-1185">Reference proteome</keyword>
<gene>
    <name evidence="3" type="primary">Aste57867_13671</name>
    <name evidence="2" type="ORF">As57867_013621</name>
    <name evidence="3" type="ORF">ASTE57867_13671</name>
</gene>
<organism evidence="3 4">
    <name type="scientific">Aphanomyces stellatus</name>
    <dbReference type="NCBI Taxonomy" id="120398"/>
    <lineage>
        <taxon>Eukaryota</taxon>
        <taxon>Sar</taxon>
        <taxon>Stramenopiles</taxon>
        <taxon>Oomycota</taxon>
        <taxon>Saprolegniomycetes</taxon>
        <taxon>Saprolegniales</taxon>
        <taxon>Verrucalvaceae</taxon>
        <taxon>Aphanomyces</taxon>
    </lineage>
</organism>
<dbReference type="OrthoDB" id="10254527at2759"/>
<sequence length="108" mass="11614">MSMPTTNDAHVARFKAKAMIKTLNSVRGNGTSLVSIVIPANGQLVRVNQMLREEYGTAACIKSRTTRLNVLGAITSAQQRLKLYTKCPPNGLVLFCGKGMTADSGTEK</sequence>
<dbReference type="SUPFAM" id="SSF55481">
    <property type="entry name" value="N-terminal domain of eukaryotic peptide chain release factor subunit 1, ERF1"/>
    <property type="match status" value="1"/>
</dbReference>
<reference evidence="3 4" key="1">
    <citation type="submission" date="2019-03" db="EMBL/GenBank/DDBJ databases">
        <authorList>
            <person name="Gaulin E."/>
            <person name="Dumas B."/>
        </authorList>
    </citation>
    <scope>NUCLEOTIDE SEQUENCE [LARGE SCALE GENOMIC DNA]</scope>
    <source>
        <strain evidence="3">CBS 568.67</strain>
    </source>
</reference>
<dbReference type="Gene3D" id="3.30.960.10">
    <property type="entry name" value="eRF1 domain 1"/>
    <property type="match status" value="1"/>
</dbReference>